<dbReference type="Proteomes" id="UP000078561">
    <property type="component" value="Unassembled WGS sequence"/>
</dbReference>
<protein>
    <submittedName>
        <fullName evidence="2">Uncharacterized protein</fullName>
    </submittedName>
</protein>
<dbReference type="GO" id="GO:0000776">
    <property type="term" value="C:kinetochore"/>
    <property type="evidence" value="ECO:0007669"/>
    <property type="project" value="InterPro"/>
</dbReference>
<evidence type="ECO:0000313" key="3">
    <source>
        <dbReference type="Proteomes" id="UP000078561"/>
    </source>
</evidence>
<dbReference type="PANTHER" id="PTHR37329">
    <property type="entry name" value="KINETOCHORE PROTEIN SOS7"/>
    <property type="match status" value="1"/>
</dbReference>
<evidence type="ECO:0000313" key="2">
    <source>
        <dbReference type="EMBL" id="SAL97293.1"/>
    </source>
</evidence>
<feature type="coiled-coil region" evidence="1">
    <location>
        <begin position="201"/>
        <end position="242"/>
    </location>
</feature>
<dbReference type="OMA" id="YIEQGTK"/>
<reference evidence="2" key="1">
    <citation type="submission" date="2016-04" db="EMBL/GenBank/DDBJ databases">
        <authorList>
            <person name="Evans L.H."/>
            <person name="Alamgir A."/>
            <person name="Owens N."/>
            <person name="Weber N.D."/>
            <person name="Virtaneva K."/>
            <person name="Barbian K."/>
            <person name="Babar A."/>
            <person name="Rosenke K."/>
        </authorList>
    </citation>
    <scope>NUCLEOTIDE SEQUENCE [LARGE SCALE GENOMIC DNA]</scope>
    <source>
        <strain evidence="2">CBS 101.48</strain>
    </source>
</reference>
<name>A0A163J5J3_ABSGL</name>
<dbReference type="InterPro" id="IPR037475">
    <property type="entry name" value="Sos7"/>
</dbReference>
<dbReference type="InParanoid" id="A0A163J5J3"/>
<evidence type="ECO:0000256" key="1">
    <source>
        <dbReference type="SAM" id="Coils"/>
    </source>
</evidence>
<keyword evidence="3" id="KW-1185">Reference proteome</keyword>
<accession>A0A163J5J3</accession>
<dbReference type="GO" id="GO:0051315">
    <property type="term" value="P:attachment of mitotic spindle microtubules to kinetochore"/>
    <property type="evidence" value="ECO:0007669"/>
    <property type="project" value="TreeGrafter"/>
</dbReference>
<sequence>MKFSFDLPTFLKEVTDYKALPLSLVEWQRVYVERVGLSENTPPNESGQVLPFHPKTLELEIARYHESIDDVKDRYIDLEAKWRFLGTVLQDPPVHADLKQRIDIEGIVLGLSQKLTKIEEEMVQSKHTIADMNAINDKARQALNDSVDDIIKITDEIEAQNRELADIEATLNKYAVKRTPEEARAMLDKQTLELAAISKRKDAHHDRVAELEWQMEDELQEIQALEATLRKVQARAKEAVEKSGQRDLDTEKREAWFTQMTQLCCSMYGVDNVALDGNCIKVEYLTKDQLVITLDPLTELITDISVNNDNVAIGDLWDLAKGQHINDVGSTIVLETLARTRHL</sequence>
<feature type="coiled-coil region" evidence="1">
    <location>
        <begin position="150"/>
        <end position="177"/>
    </location>
</feature>
<dbReference type="PANTHER" id="PTHR37329:SF1">
    <property type="entry name" value="KINETOCHORE PROTEIN SOS7"/>
    <property type="match status" value="1"/>
</dbReference>
<dbReference type="EMBL" id="LT551723">
    <property type="protein sequence ID" value="SAL97293.1"/>
    <property type="molecule type" value="Genomic_DNA"/>
</dbReference>
<gene>
    <name evidence="2" type="primary">ABSGL_02780.1 scaffold 3929</name>
</gene>
<dbReference type="GO" id="GO:0034501">
    <property type="term" value="P:protein localization to kinetochore"/>
    <property type="evidence" value="ECO:0007669"/>
    <property type="project" value="InterPro"/>
</dbReference>
<dbReference type="AlphaFoldDB" id="A0A163J5J3"/>
<dbReference type="OrthoDB" id="18959at2759"/>
<dbReference type="STRING" id="4829.A0A163J5J3"/>
<organism evidence="2">
    <name type="scientific">Absidia glauca</name>
    <name type="common">Pin mould</name>
    <dbReference type="NCBI Taxonomy" id="4829"/>
    <lineage>
        <taxon>Eukaryota</taxon>
        <taxon>Fungi</taxon>
        <taxon>Fungi incertae sedis</taxon>
        <taxon>Mucoromycota</taxon>
        <taxon>Mucoromycotina</taxon>
        <taxon>Mucoromycetes</taxon>
        <taxon>Mucorales</taxon>
        <taxon>Cunninghamellaceae</taxon>
        <taxon>Absidia</taxon>
    </lineage>
</organism>
<proteinExistence type="predicted"/>
<keyword evidence="1" id="KW-0175">Coiled coil</keyword>